<evidence type="ECO:0000256" key="4">
    <source>
        <dbReference type="ARBA" id="ARBA00038499"/>
    </source>
</evidence>
<dbReference type="Proteomes" id="UP000030690">
    <property type="component" value="Unassembled WGS sequence"/>
</dbReference>
<comment type="similarity">
    <text evidence="4">Belongs to the Hakai family.</text>
</comment>
<dbReference type="InterPro" id="IPR013083">
    <property type="entry name" value="Znf_RING/FYVE/PHD"/>
</dbReference>
<dbReference type="InterPro" id="IPR017907">
    <property type="entry name" value="Znf_RING_CS"/>
</dbReference>
<feature type="domain" description="RING-type" evidence="6">
    <location>
        <begin position="40"/>
        <end position="78"/>
    </location>
</feature>
<dbReference type="PROSITE" id="PS50157">
    <property type="entry name" value="ZINC_FINGER_C2H2_2"/>
    <property type="match status" value="1"/>
</dbReference>
<dbReference type="Gene3D" id="3.30.40.10">
    <property type="entry name" value="Zinc/RING finger domain, C3HC4 (zinc finger)"/>
    <property type="match status" value="1"/>
</dbReference>
<accession>A0A024VCC4</accession>
<dbReference type="PROSITE" id="PS00518">
    <property type="entry name" value="ZF_RING_1"/>
    <property type="match status" value="1"/>
</dbReference>
<dbReference type="EMBL" id="KI925018">
    <property type="protein sequence ID" value="ETW20476.1"/>
    <property type="molecule type" value="Genomic_DNA"/>
</dbReference>
<keyword evidence="1" id="KW-0479">Metal-binding</keyword>
<gene>
    <name evidence="8" type="ORF">PFFVO_00529</name>
</gene>
<name>A0A024VCC4_PLAFA</name>
<dbReference type="GO" id="GO:0016567">
    <property type="term" value="P:protein ubiquitination"/>
    <property type="evidence" value="ECO:0007669"/>
    <property type="project" value="InterPro"/>
</dbReference>
<evidence type="ECO:0000256" key="3">
    <source>
        <dbReference type="ARBA" id="ARBA00022833"/>
    </source>
</evidence>
<evidence type="ECO:0000259" key="7">
    <source>
        <dbReference type="PROSITE" id="PS50157"/>
    </source>
</evidence>
<sequence>MGTFINNTGNFRNKTLNSTNKTLNINYKVHSISPNSSLFCPVCNIPFTYKIRINPCYHIICKTCYKLSLQDQKCLMCNNDINDIENIFIKDQIYICPHNDCKKGFINEKSYQYHIYFKHKFLKEKNEINRKGSNNSNINHDIYNNNINDTINYTIPDQKNNNLGNFNNNMKNGGMNDSLSLHTSQWPNELIKNSLDSNINANMNNLNNINNVNNVSNINNINNINNVNNINNINNINNVNNVNTNDKCNVPNNNNINPFDIKAKKLQEGNEPLFTNITTTNKFMNTNKMSTSNILTNNNNITSNNNYKFLNNVPGTDTWTNSVFSIKSNFEKDVNTNKGEQNVTDVQNNKNNQQDDELDNLEDFM</sequence>
<feature type="domain" description="C2H2-type" evidence="7">
    <location>
        <begin position="94"/>
        <end position="124"/>
    </location>
</feature>
<dbReference type="SMART" id="SM00355">
    <property type="entry name" value="ZnF_C2H2"/>
    <property type="match status" value="1"/>
</dbReference>
<reference evidence="8 9" key="1">
    <citation type="submission" date="2013-02" db="EMBL/GenBank/DDBJ databases">
        <title>The Genome Annotation of Plasmodium falciparum Vietnam Oak-Knoll (FVO).</title>
        <authorList>
            <consortium name="The Broad Institute Genome Sequencing Platform"/>
            <consortium name="The Broad Institute Genome Sequencing Center for Infectious Disease"/>
            <person name="Neafsey D."/>
            <person name="Hoffman S."/>
            <person name="Volkman S."/>
            <person name="Rosenthal P."/>
            <person name="Walker B."/>
            <person name="Young S.K."/>
            <person name="Zeng Q."/>
            <person name="Gargeya S."/>
            <person name="Fitzgerald M."/>
            <person name="Haas B."/>
            <person name="Abouelleil A."/>
            <person name="Allen A.W."/>
            <person name="Alvarado L."/>
            <person name="Arachchi H.M."/>
            <person name="Berlin A.M."/>
            <person name="Chapman S.B."/>
            <person name="Gainer-Dewar J."/>
            <person name="Goldberg J."/>
            <person name="Griggs A."/>
            <person name="Gujja S."/>
            <person name="Hansen M."/>
            <person name="Howarth C."/>
            <person name="Imamovic A."/>
            <person name="Ireland A."/>
            <person name="Larimer J."/>
            <person name="McCowan C."/>
            <person name="Murphy C."/>
            <person name="Pearson M."/>
            <person name="Poon T.W."/>
            <person name="Priest M."/>
            <person name="Roberts A."/>
            <person name="Saif S."/>
            <person name="Shea T."/>
            <person name="Sisk P."/>
            <person name="Sykes S."/>
            <person name="Wortman J."/>
            <person name="Nusbaum C."/>
            <person name="Birren B."/>
        </authorList>
    </citation>
    <scope>NUCLEOTIDE SEQUENCE [LARGE SCALE GENOMIC DNA]</scope>
    <source>
        <strain evidence="9">Vietnam Oak-Knoll (FVO)</strain>
    </source>
</reference>
<evidence type="ECO:0000259" key="6">
    <source>
        <dbReference type="PROSITE" id="PS50089"/>
    </source>
</evidence>
<evidence type="ECO:0000256" key="2">
    <source>
        <dbReference type="ARBA" id="ARBA00022771"/>
    </source>
</evidence>
<evidence type="ECO:0000256" key="1">
    <source>
        <dbReference type="ARBA" id="ARBA00022723"/>
    </source>
</evidence>
<reference evidence="8 9" key="2">
    <citation type="submission" date="2013-02" db="EMBL/GenBank/DDBJ databases">
        <title>The Genome Sequence of Plasmodium falciparum Vietnam Oak-Knoll (FVO).</title>
        <authorList>
            <consortium name="The Broad Institute Genome Sequencing Platform"/>
            <consortium name="The Broad Institute Genome Sequencing Center for Infectious Disease"/>
            <person name="Neafsey D."/>
            <person name="Cheeseman I."/>
            <person name="Volkman S."/>
            <person name="Adams J."/>
            <person name="Walker B."/>
            <person name="Young S.K."/>
            <person name="Zeng Q."/>
            <person name="Gargeya S."/>
            <person name="Fitzgerald M."/>
            <person name="Haas B."/>
            <person name="Abouelleil A."/>
            <person name="Alvarado L."/>
            <person name="Arachchi H.M."/>
            <person name="Berlin A.M."/>
            <person name="Chapman S.B."/>
            <person name="Dewar J."/>
            <person name="Goldberg J."/>
            <person name="Griggs A."/>
            <person name="Gujja S."/>
            <person name="Hansen M."/>
            <person name="Howarth C."/>
            <person name="Imamovic A."/>
            <person name="Larimer J."/>
            <person name="McCowan C."/>
            <person name="Murphy C."/>
            <person name="Neiman D."/>
            <person name="Pearson M."/>
            <person name="Priest M."/>
            <person name="Roberts A."/>
            <person name="Saif S."/>
            <person name="Shea T."/>
            <person name="Sisk P."/>
            <person name="Sykes S."/>
            <person name="Wortman J."/>
            <person name="Nusbaum C."/>
            <person name="Birren B."/>
        </authorList>
    </citation>
    <scope>NUCLEOTIDE SEQUENCE [LARGE SCALE GENOMIC DNA]</scope>
    <source>
        <strain evidence="9">Vietnam Oak-Knoll (FVO)</strain>
    </source>
</reference>
<dbReference type="AlphaFoldDB" id="A0A024VCC4"/>
<dbReference type="InterPro" id="IPR040383">
    <property type="entry name" value="HAKAI/CBLL2"/>
</dbReference>
<evidence type="ECO:0000256" key="5">
    <source>
        <dbReference type="PROSITE-ProRule" id="PRU00042"/>
    </source>
</evidence>
<dbReference type="InterPro" id="IPR001841">
    <property type="entry name" value="Znf_RING"/>
</dbReference>
<dbReference type="GO" id="GO:0061630">
    <property type="term" value="F:ubiquitin protein ligase activity"/>
    <property type="evidence" value="ECO:0007669"/>
    <property type="project" value="InterPro"/>
</dbReference>
<keyword evidence="2 5" id="KW-0863">Zinc-finger</keyword>
<dbReference type="GO" id="GO:0030155">
    <property type="term" value="P:regulation of cell adhesion"/>
    <property type="evidence" value="ECO:0007669"/>
    <property type="project" value="TreeGrafter"/>
</dbReference>
<evidence type="ECO:0000313" key="9">
    <source>
        <dbReference type="Proteomes" id="UP000030690"/>
    </source>
</evidence>
<dbReference type="GO" id="GO:0008270">
    <property type="term" value="F:zinc ion binding"/>
    <property type="evidence" value="ECO:0007669"/>
    <property type="project" value="UniProtKB-KW"/>
</dbReference>
<evidence type="ECO:0000313" key="8">
    <source>
        <dbReference type="EMBL" id="ETW20476.1"/>
    </source>
</evidence>
<dbReference type="PROSITE" id="PS00028">
    <property type="entry name" value="ZINC_FINGER_C2H2_1"/>
    <property type="match status" value="1"/>
</dbReference>
<organism evidence="8 9">
    <name type="scientific">Plasmodium falciparum Vietnam Oak-Knoll</name>
    <name type="common">FVO</name>
    <dbReference type="NCBI Taxonomy" id="1036723"/>
    <lineage>
        <taxon>Eukaryota</taxon>
        <taxon>Sar</taxon>
        <taxon>Alveolata</taxon>
        <taxon>Apicomplexa</taxon>
        <taxon>Aconoidasida</taxon>
        <taxon>Haemosporida</taxon>
        <taxon>Plasmodiidae</taxon>
        <taxon>Plasmodium</taxon>
        <taxon>Plasmodium (Laverania)</taxon>
    </lineage>
</organism>
<dbReference type="OrthoDB" id="378815at2759"/>
<dbReference type="SUPFAM" id="SSF57850">
    <property type="entry name" value="RING/U-box"/>
    <property type="match status" value="1"/>
</dbReference>
<proteinExistence type="inferred from homology"/>
<dbReference type="PANTHER" id="PTHR13480:SF0">
    <property type="entry name" value="E3 UBIQUITIN-PROTEIN LIGASE HAKAI"/>
    <property type="match status" value="1"/>
</dbReference>
<protein>
    <recommendedName>
        <fullName evidence="10">RING-type domain-containing protein</fullName>
    </recommendedName>
</protein>
<dbReference type="PROSITE" id="PS50089">
    <property type="entry name" value="ZF_RING_2"/>
    <property type="match status" value="1"/>
</dbReference>
<dbReference type="InterPro" id="IPR013087">
    <property type="entry name" value="Znf_C2H2_type"/>
</dbReference>
<keyword evidence="3" id="KW-0862">Zinc</keyword>
<evidence type="ECO:0008006" key="10">
    <source>
        <dbReference type="Google" id="ProtNLM"/>
    </source>
</evidence>
<dbReference type="PANTHER" id="PTHR13480">
    <property type="entry name" value="E3 UBIQUITIN-PROTEIN LIGASE HAKAI-RELATED"/>
    <property type="match status" value="1"/>
</dbReference>